<keyword evidence="8" id="KW-1185">Reference proteome</keyword>
<evidence type="ECO:0000313" key="8">
    <source>
        <dbReference type="Proteomes" id="UP000193577"/>
    </source>
</evidence>
<keyword evidence="6" id="KW-0472">Membrane</keyword>
<dbReference type="NCBIfam" id="NF006521">
    <property type="entry name" value="PRK08965.1-5"/>
    <property type="match status" value="1"/>
</dbReference>
<gene>
    <name evidence="7" type="ORF">B8W67_07365</name>
</gene>
<comment type="caution">
    <text evidence="7">The sequence shown here is derived from an EMBL/GenBank/DDBJ whole genome shotgun (WGS) entry which is preliminary data.</text>
</comment>
<dbReference type="GO" id="GO:0005886">
    <property type="term" value="C:plasma membrane"/>
    <property type="evidence" value="ECO:0007669"/>
    <property type="project" value="UniProtKB-SubCell"/>
</dbReference>
<dbReference type="Proteomes" id="UP000193577">
    <property type="component" value="Unassembled WGS sequence"/>
</dbReference>
<dbReference type="EMBL" id="NCXO01000011">
    <property type="protein sequence ID" value="OSC34350.1"/>
    <property type="molecule type" value="Genomic_DNA"/>
</dbReference>
<evidence type="ECO:0000256" key="2">
    <source>
        <dbReference type="ARBA" id="ARBA00006228"/>
    </source>
</evidence>
<keyword evidence="5" id="KW-1133">Transmembrane helix</keyword>
<evidence type="ECO:0000256" key="4">
    <source>
        <dbReference type="ARBA" id="ARBA00022692"/>
    </source>
</evidence>
<dbReference type="PANTHER" id="PTHR34584:SF1">
    <property type="entry name" value="NA(+)_H(+) ANTIPORTER SUBUNIT E1"/>
    <property type="match status" value="1"/>
</dbReference>
<dbReference type="GO" id="GO:0008324">
    <property type="term" value="F:monoatomic cation transmembrane transporter activity"/>
    <property type="evidence" value="ECO:0007669"/>
    <property type="project" value="InterPro"/>
</dbReference>
<dbReference type="OrthoDB" id="3556991at2"/>
<evidence type="ECO:0000256" key="6">
    <source>
        <dbReference type="ARBA" id="ARBA00023136"/>
    </source>
</evidence>
<name>A0A7I7SFQ3_9MYCO</name>
<dbReference type="Pfam" id="PF01899">
    <property type="entry name" value="MNHE"/>
    <property type="match status" value="1"/>
</dbReference>
<dbReference type="InterPro" id="IPR002758">
    <property type="entry name" value="Cation_antiport_E"/>
</dbReference>
<organism evidence="7 8">
    <name type="scientific">Mycolicibacillus koreensis</name>
    <dbReference type="NCBI Taxonomy" id="1069220"/>
    <lineage>
        <taxon>Bacteria</taxon>
        <taxon>Bacillati</taxon>
        <taxon>Actinomycetota</taxon>
        <taxon>Actinomycetes</taxon>
        <taxon>Mycobacteriales</taxon>
        <taxon>Mycobacteriaceae</taxon>
        <taxon>Mycolicibacillus</taxon>
    </lineage>
</organism>
<protein>
    <submittedName>
        <fullName evidence="7">Na+/H+ antiporter subunit E</fullName>
    </submittedName>
</protein>
<evidence type="ECO:0000313" key="7">
    <source>
        <dbReference type="EMBL" id="OSC34350.1"/>
    </source>
</evidence>
<evidence type="ECO:0000256" key="5">
    <source>
        <dbReference type="ARBA" id="ARBA00022989"/>
    </source>
</evidence>
<sequence length="170" mass="18881">MRTAGLRVLTVLALTVVWLLLWGRFTPANVVGGLAVAVGVLVLLPLPRVPVQGLLHPLSWLRLALRVGWYLVLSSMHLAWLAIRPGPPPRNGVLQVHSRLKSDLVLVLAGNITTMIPGSILLEIDQVNRIMYYHVLDVGSPRSVAQSRRQVAELERLLVQAFERDSEWLP</sequence>
<comment type="subcellular location">
    <subcellularLocation>
        <location evidence="1">Cell membrane</location>
        <topology evidence="1">Multi-pass membrane protein</topology>
    </subcellularLocation>
</comment>
<proteinExistence type="inferred from homology"/>
<evidence type="ECO:0000256" key="1">
    <source>
        <dbReference type="ARBA" id="ARBA00004651"/>
    </source>
</evidence>
<keyword evidence="4" id="KW-0812">Transmembrane</keyword>
<dbReference type="RefSeq" id="WP_085303237.1">
    <property type="nucleotide sequence ID" value="NZ_AP022594.1"/>
</dbReference>
<dbReference type="PANTHER" id="PTHR34584">
    <property type="entry name" value="NA(+)/H(+) ANTIPORTER SUBUNIT E1"/>
    <property type="match status" value="1"/>
</dbReference>
<comment type="similarity">
    <text evidence="2">Belongs to the CPA3 antiporters (TC 2.A.63) subunit E family.</text>
</comment>
<accession>A0A7I7SFQ3</accession>
<keyword evidence="3" id="KW-1003">Cell membrane</keyword>
<dbReference type="AlphaFoldDB" id="A0A7I7SFQ3"/>
<reference evidence="7 8" key="1">
    <citation type="submission" date="2017-04" db="EMBL/GenBank/DDBJ databases">
        <title>The new phylogeny of genus Mycobacterium.</title>
        <authorList>
            <person name="Tortoli E."/>
            <person name="Trovato A."/>
            <person name="Cirillo D.M."/>
        </authorList>
    </citation>
    <scope>NUCLEOTIDE SEQUENCE [LARGE SCALE GENOMIC DNA]</scope>
    <source>
        <strain evidence="7 8">KCTC 19819</strain>
    </source>
</reference>
<evidence type="ECO:0000256" key="3">
    <source>
        <dbReference type="ARBA" id="ARBA00022475"/>
    </source>
</evidence>